<proteinExistence type="inferred from homology"/>
<dbReference type="InterPro" id="IPR004476">
    <property type="entry name" value="RNase_II/RNase_R"/>
</dbReference>
<evidence type="ECO:0000313" key="10">
    <source>
        <dbReference type="EMBL" id="HIR65698.1"/>
    </source>
</evidence>
<dbReference type="Pfam" id="PF08206">
    <property type="entry name" value="OB_RNB"/>
    <property type="match status" value="1"/>
</dbReference>
<dbReference type="Pfam" id="PF00773">
    <property type="entry name" value="RNB"/>
    <property type="match status" value="1"/>
</dbReference>
<dbReference type="EC" id="3.1.13.1" evidence="8"/>
<keyword evidence="5 8" id="KW-0378">Hydrolase</keyword>
<accession>A0A9D1E3A4</accession>
<name>A0A9D1E3A4_9BACT</name>
<keyword evidence="3 8" id="KW-0963">Cytoplasm</keyword>
<dbReference type="InterPro" id="IPR012340">
    <property type="entry name" value="NA-bd_OB-fold"/>
</dbReference>
<dbReference type="SMART" id="SM00955">
    <property type="entry name" value="RNB"/>
    <property type="match status" value="1"/>
</dbReference>
<dbReference type="Proteomes" id="UP000824200">
    <property type="component" value="Unassembled WGS sequence"/>
</dbReference>
<protein>
    <recommendedName>
        <fullName evidence="8">Ribonuclease R</fullName>
        <shortName evidence="8">RNase R</shortName>
        <ecNumber evidence="8">3.1.13.1</ecNumber>
    </recommendedName>
</protein>
<dbReference type="GO" id="GO:0005829">
    <property type="term" value="C:cytosol"/>
    <property type="evidence" value="ECO:0007669"/>
    <property type="project" value="TreeGrafter"/>
</dbReference>
<dbReference type="Gene3D" id="2.40.50.140">
    <property type="entry name" value="Nucleic acid-binding proteins"/>
    <property type="match status" value="2"/>
</dbReference>
<dbReference type="InterPro" id="IPR050180">
    <property type="entry name" value="RNR_Ribonuclease"/>
</dbReference>
<dbReference type="HAMAP" id="MF_01895">
    <property type="entry name" value="RNase_R"/>
    <property type="match status" value="1"/>
</dbReference>
<dbReference type="InterPro" id="IPR013223">
    <property type="entry name" value="RNase_B_OB_dom"/>
</dbReference>
<comment type="catalytic activity">
    <reaction evidence="1 8">
        <text>Exonucleolytic cleavage in the 3'- to 5'-direction to yield nucleoside 5'-phosphates.</text>
        <dbReference type="EC" id="3.1.13.1"/>
    </reaction>
</comment>
<dbReference type="InterPro" id="IPR040476">
    <property type="entry name" value="CSD2"/>
</dbReference>
<dbReference type="EMBL" id="DVHL01000018">
    <property type="protein sequence ID" value="HIR65698.1"/>
    <property type="molecule type" value="Genomic_DNA"/>
</dbReference>
<dbReference type="Pfam" id="PF17876">
    <property type="entry name" value="CSD2"/>
    <property type="match status" value="1"/>
</dbReference>
<dbReference type="NCBIfam" id="TIGR02063">
    <property type="entry name" value="RNase_R"/>
    <property type="match status" value="1"/>
</dbReference>
<dbReference type="PROSITE" id="PS50126">
    <property type="entry name" value="S1"/>
    <property type="match status" value="1"/>
</dbReference>
<evidence type="ECO:0000256" key="7">
    <source>
        <dbReference type="ARBA" id="ARBA00022884"/>
    </source>
</evidence>
<dbReference type="SMART" id="SM00316">
    <property type="entry name" value="S1"/>
    <property type="match status" value="1"/>
</dbReference>
<dbReference type="NCBIfam" id="TIGR00358">
    <property type="entry name" value="3_prime_RNase"/>
    <property type="match status" value="1"/>
</dbReference>
<dbReference type="PANTHER" id="PTHR23355">
    <property type="entry name" value="RIBONUCLEASE"/>
    <property type="match status" value="1"/>
</dbReference>
<comment type="subcellular location">
    <subcellularLocation>
        <location evidence="2 8">Cytoplasm</location>
    </subcellularLocation>
</comment>
<dbReference type="InterPro" id="IPR001900">
    <property type="entry name" value="RNase_II/R"/>
</dbReference>
<evidence type="ECO:0000256" key="3">
    <source>
        <dbReference type="ARBA" id="ARBA00022490"/>
    </source>
</evidence>
<evidence type="ECO:0000256" key="2">
    <source>
        <dbReference type="ARBA" id="ARBA00004496"/>
    </source>
</evidence>
<dbReference type="CDD" id="cd04471">
    <property type="entry name" value="S1_RNase_R"/>
    <property type="match status" value="1"/>
</dbReference>
<evidence type="ECO:0000256" key="6">
    <source>
        <dbReference type="ARBA" id="ARBA00022839"/>
    </source>
</evidence>
<evidence type="ECO:0000256" key="5">
    <source>
        <dbReference type="ARBA" id="ARBA00022801"/>
    </source>
</evidence>
<evidence type="ECO:0000313" key="11">
    <source>
        <dbReference type="Proteomes" id="UP000824200"/>
    </source>
</evidence>
<keyword evidence="7 8" id="KW-0694">RNA-binding</keyword>
<comment type="caution">
    <text evidence="10">The sequence shown here is derived from an EMBL/GenBank/DDBJ whole genome shotgun (WGS) entry which is preliminary data.</text>
</comment>
<dbReference type="GO" id="GO:0006402">
    <property type="term" value="P:mRNA catabolic process"/>
    <property type="evidence" value="ECO:0007669"/>
    <property type="project" value="TreeGrafter"/>
</dbReference>
<dbReference type="GO" id="GO:0003723">
    <property type="term" value="F:RNA binding"/>
    <property type="evidence" value="ECO:0007669"/>
    <property type="project" value="UniProtKB-UniRule"/>
</dbReference>
<evidence type="ECO:0000256" key="8">
    <source>
        <dbReference type="HAMAP-Rule" id="MF_01895"/>
    </source>
</evidence>
<dbReference type="Pfam" id="PF00575">
    <property type="entry name" value="S1"/>
    <property type="match status" value="1"/>
</dbReference>
<dbReference type="InterPro" id="IPR003029">
    <property type="entry name" value="S1_domain"/>
</dbReference>
<dbReference type="GO" id="GO:0008859">
    <property type="term" value="F:exoribonuclease II activity"/>
    <property type="evidence" value="ECO:0007669"/>
    <property type="project" value="UniProtKB-UniRule"/>
</dbReference>
<comment type="function">
    <text evidence="8">3'-5' exoribonuclease that releases 5'-nucleoside monophosphates and is involved in maturation of structured RNAs.</text>
</comment>
<evidence type="ECO:0000259" key="9">
    <source>
        <dbReference type="PROSITE" id="PS50126"/>
    </source>
</evidence>
<evidence type="ECO:0000256" key="4">
    <source>
        <dbReference type="ARBA" id="ARBA00022722"/>
    </source>
</evidence>
<organism evidence="10 11">
    <name type="scientific">Candidatus Fimimonas gallinarum</name>
    <dbReference type="NCBI Taxonomy" id="2840821"/>
    <lineage>
        <taxon>Bacteria</taxon>
        <taxon>Pseudomonadati</taxon>
        <taxon>Myxococcota</taxon>
        <taxon>Myxococcia</taxon>
        <taxon>Myxococcales</taxon>
        <taxon>Cystobacterineae</taxon>
        <taxon>Myxococcaceae</taxon>
        <taxon>Myxococcaceae incertae sedis</taxon>
        <taxon>Candidatus Fimimonas</taxon>
    </lineage>
</organism>
<dbReference type="AlphaFoldDB" id="A0A9D1E3A4"/>
<dbReference type="InterPro" id="IPR011805">
    <property type="entry name" value="RNase_R"/>
</dbReference>
<keyword evidence="6 8" id="KW-0269">Exonuclease</keyword>
<reference evidence="10" key="2">
    <citation type="journal article" date="2021" name="PeerJ">
        <title>Extensive microbial diversity within the chicken gut microbiome revealed by metagenomics and culture.</title>
        <authorList>
            <person name="Gilroy R."/>
            <person name="Ravi A."/>
            <person name="Getino M."/>
            <person name="Pursley I."/>
            <person name="Horton D.L."/>
            <person name="Alikhan N.F."/>
            <person name="Baker D."/>
            <person name="Gharbi K."/>
            <person name="Hall N."/>
            <person name="Watson M."/>
            <person name="Adriaenssens E.M."/>
            <person name="Foster-Nyarko E."/>
            <person name="Jarju S."/>
            <person name="Secka A."/>
            <person name="Antonio M."/>
            <person name="Oren A."/>
            <person name="Chaudhuri R.R."/>
            <person name="La Ragione R."/>
            <person name="Hildebrand F."/>
            <person name="Pallen M.J."/>
        </authorList>
    </citation>
    <scope>NUCLEOTIDE SEQUENCE</scope>
    <source>
        <strain evidence="10">CHK121-14286</strain>
    </source>
</reference>
<gene>
    <name evidence="8 10" type="primary">rnr</name>
    <name evidence="10" type="ORF">IAC95_02260</name>
</gene>
<comment type="similarity">
    <text evidence="8">Belongs to the RNR ribonuclease family. RNase R subfamily.</text>
</comment>
<evidence type="ECO:0000256" key="1">
    <source>
        <dbReference type="ARBA" id="ARBA00001849"/>
    </source>
</evidence>
<reference evidence="10" key="1">
    <citation type="submission" date="2020-10" db="EMBL/GenBank/DDBJ databases">
        <authorList>
            <person name="Gilroy R."/>
        </authorList>
    </citation>
    <scope>NUCLEOTIDE SEQUENCE</scope>
    <source>
        <strain evidence="10">CHK121-14286</strain>
    </source>
</reference>
<keyword evidence="4 8" id="KW-0540">Nuclease</keyword>
<dbReference type="PANTHER" id="PTHR23355:SF9">
    <property type="entry name" value="DIS3-LIKE EXONUCLEASE 2"/>
    <property type="match status" value="1"/>
</dbReference>
<feature type="domain" description="S1 motif" evidence="9">
    <location>
        <begin position="618"/>
        <end position="695"/>
    </location>
</feature>
<dbReference type="SUPFAM" id="SSF50249">
    <property type="entry name" value="Nucleic acid-binding proteins"/>
    <property type="match status" value="4"/>
</dbReference>
<sequence length="699" mass="79038">MNFNEKILEIIKNTFDDYFTSKQLCGTLHTHSTAERRAVADALQQLERDCKIIFDDKNRRYRLVKEGDFGTAVFDANARGFGFLQREEGDLFVPAPKTHGAFHRDTVLYRRIPGTQDEAEVVKILQRGMTQIVGTYDKSNHARFVIPDERKFISDIYILPKKDLNAKNGQKVVVNVLHFPEDNRNSPEGEIVQVLGFPNEKNVDMMSVAYSYGLHTDFPQNCCKQAQQMPQSVSEKEIEGRVDLRGDTVFTIDGEDAKDLDDAVSIVQNADDTYTLSVHIADVSHYVKAGDAIDKEAFARGTSVYFPETVFPMLPRELSNGICSLYEGVDRLTLSCRMTINNRGKVLQSDIFPSVIRSKHRLTYTAVQAVFDGDKTVKTQYADIVDDLLKMKTLAEILQNKRNKRGNIDFQTKEVYFVHDEQGNVVDVVPYQRTFAHQLIEEFMIIANESVASYAENCDYPFVYRVHDKPDEEKFANLVALMKGVGINVKHSRQLHSSVLQDALAQAEKTPYFNLINDVMLRTMQKAKYSTVNSGHFGLASNCYCHFTSPIRRYPDLVVHRILKTAVQGKMTDKALSAYTVMAKETSRQASVREKVADEAERKADDVKKCNYAERIVGQTFDAIISGVTEHGIYCELPNTVEGFVSVEKLGGYFTYNAQTFCLYNEGTKYALGDSVKITVAGVNKNVYKIDFDLAKDID</sequence>